<evidence type="ECO:0000256" key="5">
    <source>
        <dbReference type="ARBA" id="ARBA00022737"/>
    </source>
</evidence>
<evidence type="ECO:0000256" key="8">
    <source>
        <dbReference type="ARBA" id="ARBA00022927"/>
    </source>
</evidence>
<dbReference type="GO" id="GO:0006888">
    <property type="term" value="P:endoplasmic reticulum to Golgi vesicle-mediated transport"/>
    <property type="evidence" value="ECO:0007669"/>
    <property type="project" value="TreeGrafter"/>
</dbReference>
<feature type="compositionally biased region" description="Polar residues" evidence="12">
    <location>
        <begin position="133"/>
        <end position="154"/>
    </location>
</feature>
<evidence type="ECO:0000256" key="2">
    <source>
        <dbReference type="ARBA" id="ARBA00022448"/>
    </source>
</evidence>
<feature type="transmembrane region" description="Helical" evidence="13">
    <location>
        <begin position="412"/>
        <end position="433"/>
    </location>
</feature>
<dbReference type="Proteomes" id="UP000291343">
    <property type="component" value="Unassembled WGS sequence"/>
</dbReference>
<dbReference type="InterPro" id="IPR001680">
    <property type="entry name" value="WD40_rpt"/>
</dbReference>
<dbReference type="InParanoid" id="A0A482WNC3"/>
<accession>A0A482WNC3</accession>
<evidence type="ECO:0000256" key="6">
    <source>
        <dbReference type="ARBA" id="ARBA00022824"/>
    </source>
</evidence>
<evidence type="ECO:0000256" key="10">
    <source>
        <dbReference type="ARBA" id="ARBA00023136"/>
    </source>
</evidence>
<dbReference type="Gene3D" id="2.130.10.10">
    <property type="entry name" value="YVTN repeat-like/Quinoprotein amine dehydrogenase"/>
    <property type="match status" value="1"/>
</dbReference>
<dbReference type="PROSITE" id="PS50294">
    <property type="entry name" value="WD_REPEATS_REGION"/>
    <property type="match status" value="1"/>
</dbReference>
<reference evidence="14 15" key="1">
    <citation type="journal article" date="2017" name="Gigascience">
        <title>Genome sequence of the small brown planthopper, Laodelphax striatellus.</title>
        <authorList>
            <person name="Zhu J."/>
            <person name="Jiang F."/>
            <person name="Wang X."/>
            <person name="Yang P."/>
            <person name="Bao Y."/>
            <person name="Zhao W."/>
            <person name="Wang W."/>
            <person name="Lu H."/>
            <person name="Wang Q."/>
            <person name="Cui N."/>
            <person name="Li J."/>
            <person name="Chen X."/>
            <person name="Luo L."/>
            <person name="Yu J."/>
            <person name="Kang L."/>
            <person name="Cui F."/>
        </authorList>
    </citation>
    <scope>NUCLEOTIDE SEQUENCE [LARGE SCALE GENOMIC DNA]</scope>
    <source>
        <strain evidence="14">Lst14</strain>
    </source>
</reference>
<sequence length="434" mass="48400">MAPTRRGTEGLLARVNFPLYTVQMLTSHHIVVGGGGGSSKTGVANGFEIFELMFDGKKFVAEEMIRHETGPSVVMNCACHSNSKRIYLVAGQESHCQLYNVNVDIVEEDVARNVSSEDAANNSSVRRRRTLSKSENGSSKSNQSTSNTVDSSKTSQRRLRFHLKPDESVQSDFKEPLQRVVRISLDGNLMATGGTDGVVRLWEFPSMNPKFSMEAHSKEIDDLDFSPDNKLLASISKDGQAFTWCCKTGKKHQILSWTTPNGNKYLYKRCRYGIVEEDRTRSRLFTLANPVARTGKQLSYIQMWDPVTGEMKKSSLIEESLSALAVRDDGRFAAVGTMFSGSVYLYIAFSLQRVMTVNHAHSMFVTGLEFLPALCDSQPSITTVSEAAVISISVDNKICIHSLPFRRTLPPWLVIMFIIVTLFFTFVFCSYMGL</sequence>
<keyword evidence="9 13" id="KW-1133">Transmembrane helix</keyword>
<dbReference type="PANTHER" id="PTHR23284:SF0">
    <property type="entry name" value="PROLACTIN REGULATORY ELEMENT-BINDING PROTEIN"/>
    <property type="match status" value="1"/>
</dbReference>
<dbReference type="SUPFAM" id="SSF50998">
    <property type="entry name" value="Quinoprotein alcohol dehydrogenase-like"/>
    <property type="match status" value="1"/>
</dbReference>
<feature type="repeat" description="WD" evidence="11">
    <location>
        <begin position="213"/>
        <end position="244"/>
    </location>
</feature>
<keyword evidence="15" id="KW-1185">Reference proteome</keyword>
<dbReference type="GO" id="GO:0015031">
    <property type="term" value="P:protein transport"/>
    <property type="evidence" value="ECO:0007669"/>
    <property type="project" value="UniProtKB-KW"/>
</dbReference>
<dbReference type="EMBL" id="QKKF02030383">
    <property type="protein sequence ID" value="RZF34776.1"/>
    <property type="molecule type" value="Genomic_DNA"/>
</dbReference>
<dbReference type="Pfam" id="PF00400">
    <property type="entry name" value="WD40"/>
    <property type="match status" value="2"/>
</dbReference>
<keyword evidence="8" id="KW-0653">Protein transport</keyword>
<evidence type="ECO:0000256" key="7">
    <source>
        <dbReference type="ARBA" id="ARBA00022892"/>
    </source>
</evidence>
<dbReference type="PANTHER" id="PTHR23284">
    <property type="entry name" value="PROLACTIN REGULATORY ELEMENT BINDING PROTEIN"/>
    <property type="match status" value="1"/>
</dbReference>
<evidence type="ECO:0000313" key="14">
    <source>
        <dbReference type="EMBL" id="RZF34776.1"/>
    </source>
</evidence>
<keyword evidence="6" id="KW-0256">Endoplasmic reticulum</keyword>
<evidence type="ECO:0000256" key="12">
    <source>
        <dbReference type="SAM" id="MobiDB-lite"/>
    </source>
</evidence>
<keyword evidence="10 13" id="KW-0472">Membrane</keyword>
<dbReference type="AlphaFoldDB" id="A0A482WNC3"/>
<feature type="compositionally biased region" description="Polar residues" evidence="12">
    <location>
        <begin position="114"/>
        <end position="124"/>
    </location>
</feature>
<dbReference type="SMR" id="A0A482WNC3"/>
<dbReference type="InterPro" id="IPR015943">
    <property type="entry name" value="WD40/YVTN_repeat-like_dom_sf"/>
</dbReference>
<comment type="caution">
    <text evidence="14">The sequence shown here is derived from an EMBL/GenBank/DDBJ whole genome shotgun (WGS) entry which is preliminary data.</text>
</comment>
<evidence type="ECO:0000313" key="15">
    <source>
        <dbReference type="Proteomes" id="UP000291343"/>
    </source>
</evidence>
<keyword evidence="2" id="KW-0813">Transport</keyword>
<gene>
    <name evidence="14" type="ORF">LSTR_LSTR007828</name>
</gene>
<dbReference type="FunCoup" id="A0A482WNC3">
    <property type="interactions" value="1853"/>
</dbReference>
<evidence type="ECO:0000256" key="4">
    <source>
        <dbReference type="ARBA" id="ARBA00022692"/>
    </source>
</evidence>
<dbReference type="GO" id="GO:0003400">
    <property type="term" value="P:regulation of COPII vesicle coating"/>
    <property type="evidence" value="ECO:0007669"/>
    <property type="project" value="TreeGrafter"/>
</dbReference>
<protein>
    <submittedName>
        <fullName evidence="14">Uncharacterized protein</fullName>
    </submittedName>
</protein>
<evidence type="ECO:0000256" key="13">
    <source>
        <dbReference type="SAM" id="Phobius"/>
    </source>
</evidence>
<dbReference type="InterPro" id="IPR011047">
    <property type="entry name" value="Quinoprotein_ADH-like_sf"/>
</dbReference>
<feature type="repeat" description="WD" evidence="11">
    <location>
        <begin position="181"/>
        <end position="212"/>
    </location>
</feature>
<keyword evidence="4 13" id="KW-0812">Transmembrane</keyword>
<keyword evidence="7" id="KW-0931">ER-Golgi transport</keyword>
<evidence type="ECO:0000256" key="3">
    <source>
        <dbReference type="ARBA" id="ARBA00022574"/>
    </source>
</evidence>
<dbReference type="PROSITE" id="PS50082">
    <property type="entry name" value="WD_REPEATS_2"/>
    <property type="match status" value="2"/>
</dbReference>
<dbReference type="OrthoDB" id="2013972at2759"/>
<dbReference type="STRING" id="195883.A0A482WNC3"/>
<proteinExistence type="predicted"/>
<evidence type="ECO:0000256" key="9">
    <source>
        <dbReference type="ARBA" id="ARBA00022989"/>
    </source>
</evidence>
<feature type="region of interest" description="Disordered" evidence="12">
    <location>
        <begin position="114"/>
        <end position="156"/>
    </location>
</feature>
<comment type="subcellular location">
    <subcellularLocation>
        <location evidence="1">Endoplasmic reticulum membrane</location>
        <topology evidence="1">Single-pass membrane protein</topology>
    </subcellularLocation>
</comment>
<dbReference type="SMART" id="SM00320">
    <property type="entry name" value="WD40"/>
    <property type="match status" value="4"/>
</dbReference>
<organism evidence="14 15">
    <name type="scientific">Laodelphax striatellus</name>
    <name type="common">Small brown planthopper</name>
    <name type="synonym">Delphax striatella</name>
    <dbReference type="NCBI Taxonomy" id="195883"/>
    <lineage>
        <taxon>Eukaryota</taxon>
        <taxon>Metazoa</taxon>
        <taxon>Ecdysozoa</taxon>
        <taxon>Arthropoda</taxon>
        <taxon>Hexapoda</taxon>
        <taxon>Insecta</taxon>
        <taxon>Pterygota</taxon>
        <taxon>Neoptera</taxon>
        <taxon>Paraneoptera</taxon>
        <taxon>Hemiptera</taxon>
        <taxon>Auchenorrhyncha</taxon>
        <taxon>Fulgoroidea</taxon>
        <taxon>Delphacidae</taxon>
        <taxon>Criomorphinae</taxon>
        <taxon>Laodelphax</taxon>
    </lineage>
</organism>
<dbReference type="InterPro" id="IPR045260">
    <property type="entry name" value="Sec12-like"/>
</dbReference>
<name>A0A482WNC3_LAOST</name>
<dbReference type="GO" id="GO:0005085">
    <property type="term" value="F:guanyl-nucleotide exchange factor activity"/>
    <property type="evidence" value="ECO:0007669"/>
    <property type="project" value="InterPro"/>
</dbReference>
<keyword evidence="3 11" id="KW-0853">WD repeat</keyword>
<evidence type="ECO:0000256" key="11">
    <source>
        <dbReference type="PROSITE-ProRule" id="PRU00221"/>
    </source>
</evidence>
<dbReference type="GO" id="GO:0005789">
    <property type="term" value="C:endoplasmic reticulum membrane"/>
    <property type="evidence" value="ECO:0007669"/>
    <property type="project" value="UniProtKB-SubCell"/>
</dbReference>
<keyword evidence="5" id="KW-0677">Repeat</keyword>
<evidence type="ECO:0000256" key="1">
    <source>
        <dbReference type="ARBA" id="ARBA00004389"/>
    </source>
</evidence>